<feature type="coiled-coil region" evidence="3">
    <location>
        <begin position="680"/>
        <end position="744"/>
    </location>
</feature>
<evidence type="ECO:0000259" key="4">
    <source>
        <dbReference type="Pfam" id="PF13476"/>
    </source>
</evidence>
<organism evidence="5">
    <name type="scientific">uncultured Synechococcales cyanobacterium</name>
    <dbReference type="NCBI Taxonomy" id="1936017"/>
    <lineage>
        <taxon>Bacteria</taxon>
        <taxon>Bacillati</taxon>
        <taxon>Cyanobacteriota</taxon>
        <taxon>Cyanophyceae</taxon>
        <taxon>Synechococcales</taxon>
        <taxon>environmental samples</taxon>
    </lineage>
</organism>
<dbReference type="GO" id="GO:0004519">
    <property type="term" value="F:endonuclease activity"/>
    <property type="evidence" value="ECO:0007669"/>
    <property type="project" value="UniProtKB-KW"/>
</dbReference>
<dbReference type="SUPFAM" id="SSF52540">
    <property type="entry name" value="P-loop containing nucleoside triphosphate hydrolases"/>
    <property type="match status" value="1"/>
</dbReference>
<keyword evidence="3" id="KW-0235">DNA replication</keyword>
<dbReference type="SUPFAM" id="SSF75712">
    <property type="entry name" value="Rad50 coiled-coil Zn hook"/>
    <property type="match status" value="1"/>
</dbReference>
<keyword evidence="3" id="KW-0255">Endonuclease</keyword>
<evidence type="ECO:0000256" key="2">
    <source>
        <dbReference type="ARBA" id="ARBA00011322"/>
    </source>
</evidence>
<dbReference type="GO" id="GO:0016887">
    <property type="term" value="F:ATP hydrolysis activity"/>
    <property type="evidence" value="ECO:0007669"/>
    <property type="project" value="InterPro"/>
</dbReference>
<comment type="similarity">
    <text evidence="1 3">Belongs to the SMC family. SbcC subfamily.</text>
</comment>
<dbReference type="GO" id="GO:0006302">
    <property type="term" value="P:double-strand break repair"/>
    <property type="evidence" value="ECO:0007669"/>
    <property type="project" value="InterPro"/>
</dbReference>
<keyword evidence="3" id="KW-0540">Nuclease</keyword>
<dbReference type="EMBL" id="CADCWO010000002">
    <property type="protein sequence ID" value="CAA9552488.1"/>
    <property type="molecule type" value="Genomic_DNA"/>
</dbReference>
<reference evidence="5" key="1">
    <citation type="submission" date="2020-02" db="EMBL/GenBank/DDBJ databases">
        <authorList>
            <person name="Meier V. D."/>
        </authorList>
    </citation>
    <scope>NUCLEOTIDE SEQUENCE</scope>
    <source>
        <strain evidence="5">AVDCRST_MAG81</strain>
    </source>
</reference>
<dbReference type="Gene3D" id="3.40.50.300">
    <property type="entry name" value="P-loop containing nucleotide triphosphate hydrolases"/>
    <property type="match status" value="2"/>
</dbReference>
<evidence type="ECO:0000256" key="3">
    <source>
        <dbReference type="RuleBase" id="RU363070"/>
    </source>
</evidence>
<dbReference type="Pfam" id="PF13558">
    <property type="entry name" value="SbcC_Walker_B"/>
    <property type="match status" value="1"/>
</dbReference>
<feature type="domain" description="Rad50/SbcC-type AAA" evidence="4">
    <location>
        <begin position="5"/>
        <end position="220"/>
    </location>
</feature>
<dbReference type="InterPro" id="IPR027417">
    <property type="entry name" value="P-loop_NTPase"/>
</dbReference>
<dbReference type="GO" id="GO:0006310">
    <property type="term" value="P:DNA recombination"/>
    <property type="evidence" value="ECO:0007669"/>
    <property type="project" value="UniProtKB-KW"/>
</dbReference>
<feature type="coiled-coil region" evidence="3">
    <location>
        <begin position="311"/>
        <end position="425"/>
    </location>
</feature>
<dbReference type="PANTHER" id="PTHR32114">
    <property type="entry name" value="ABC TRANSPORTER ABCH.3"/>
    <property type="match status" value="1"/>
</dbReference>
<dbReference type="AlphaFoldDB" id="A0A6J4UJD6"/>
<dbReference type="GO" id="GO:0004527">
    <property type="term" value="F:exonuclease activity"/>
    <property type="evidence" value="ECO:0007669"/>
    <property type="project" value="UniProtKB-KW"/>
</dbReference>
<accession>A0A6J4UJD6</accession>
<keyword evidence="3" id="KW-0378">Hydrolase</keyword>
<proteinExistence type="inferred from homology"/>
<keyword evidence="3" id="KW-0269">Exonuclease</keyword>
<dbReference type="NCBIfam" id="TIGR00618">
    <property type="entry name" value="sbcc"/>
    <property type="match status" value="1"/>
</dbReference>
<comment type="function">
    <text evidence="3">SbcCD cleaves DNA hairpin structures. These structures can inhibit DNA replication and are intermediates in certain DNA recombination reactions. The complex acts as a 3'-&gt;5' double strand exonuclease that can open hairpins. It also has a 5' single-strand endonuclease activity.</text>
</comment>
<keyword evidence="3" id="KW-0175">Coiled coil</keyword>
<sequence>MIPQQLTLKNFLSYREATLDFRGLHVAGICGPNGAGKSSLLEAIAWAVWGQSRASSEEDVIHVGTKEAQVSFVFNSHQHTYRIIRNRHRGQASSLEFQVATPTGFRSLTERGLRATQEAILSHLKLDYETFVNSAYLRQGRADEFMLKRPSDRKQLLSELLKLDEYDTLAEKAKDLSRQFKGQITLLEQSSASIEVQLQQHSAITTEQASLEAALAQMRLLQQSNSEQLQALQATQQQRQIWQQQLQWQQHQQQALTQDLQHLQEQWSTTQQQQQGLVTLLQQANQITVEFTRFQRLQVQEEAQAAKSQAYQVAQERQQTLQQQQQSQQQELQRQLQQVEAQRSVLHQQSQEIQQILRKALDIEAALEKLHAARAQLQQLDQLQTQVFPLLQRQQQLQLQLEHQTSRLNAHLEELHNSAQQLQAQQSRQPQIKQAVLTVTEQIDHLEKKRVYQQHVQEKGLERRSFMERLQGQQREYETRLAQLAQKMEFLGQPNALCPLCDRPLEATHWELVQQKQAKEKQEILNQIWVVREQMAVSEREIQVLRGEYRRLDQELKAYHLTLERRGQLQEQLQTTDNLKIALAQIGAEVNAVERSLTTGDYAAPVRAELHQLEQTLQKLNYDEKDHALARGQVEHWRWAEIKHAEIKQAQRRQAQIASRLPELDAETARLHHLEQQLHSSAVQQQIEQLESELAELDYSLEQHNAIRTAIRQAQVWQLRYQALQQAQQQYPRVEQQMHELDQARQVRSQDLATITEQIANLQDQLAQTPDTAEQIAVLAQQIQQRRNQLDARMTQLGRLQQQQQQLTILKVQQQAQQQQLQTARRQYQVYQELAQAFGKNGIQALMIENVLPQLEAETNQFLARLSANQLHVHFVTQRAGRSPKTRLIDTLDILIADAQGTRPYETYSGGEAFRVNFAIRLALSRLLAQRTGSDLQMLVIDEGFGTQDTEGCERLIAAINAIAPDFACILTVTHMPSLKEAFQTRIEVTKTVDGSQLSLFV</sequence>
<feature type="coiled-coil region" evidence="3">
    <location>
        <begin position="780"/>
        <end position="834"/>
    </location>
</feature>
<dbReference type="Pfam" id="PF13476">
    <property type="entry name" value="AAA_23"/>
    <property type="match status" value="1"/>
</dbReference>
<dbReference type="GO" id="GO:0006260">
    <property type="term" value="P:DNA replication"/>
    <property type="evidence" value="ECO:0007669"/>
    <property type="project" value="UniProtKB-KW"/>
</dbReference>
<dbReference type="InterPro" id="IPR004592">
    <property type="entry name" value="SbcC_gammaproteobac_type"/>
</dbReference>
<comment type="subunit">
    <text evidence="2 3">Heterodimer of SbcC and SbcD.</text>
</comment>
<dbReference type="InterPro" id="IPR038729">
    <property type="entry name" value="Rad50/SbcC_AAA"/>
</dbReference>
<name>A0A6J4UJD6_9CYAN</name>
<keyword evidence="3" id="KW-0233">DNA recombination</keyword>
<dbReference type="PANTHER" id="PTHR32114:SF2">
    <property type="entry name" value="ABC TRANSPORTER ABCH.3"/>
    <property type="match status" value="1"/>
</dbReference>
<evidence type="ECO:0000256" key="1">
    <source>
        <dbReference type="ARBA" id="ARBA00006930"/>
    </source>
</evidence>
<gene>
    <name evidence="3" type="primary">sbcC</name>
    <name evidence="5" type="ORF">AVDCRST_MAG81-258</name>
</gene>
<evidence type="ECO:0000313" key="5">
    <source>
        <dbReference type="EMBL" id="CAA9552488.1"/>
    </source>
</evidence>
<dbReference type="Gene3D" id="1.10.287.510">
    <property type="entry name" value="Helix hairpin bin"/>
    <property type="match status" value="1"/>
</dbReference>
<protein>
    <recommendedName>
        <fullName evidence="3">Nuclease SbcCD subunit C</fullName>
    </recommendedName>
</protein>